<proteinExistence type="predicted"/>
<keyword evidence="2" id="KW-1185">Reference proteome</keyword>
<dbReference type="Proteomes" id="UP001215598">
    <property type="component" value="Unassembled WGS sequence"/>
</dbReference>
<comment type="caution">
    <text evidence="1">The sequence shown here is derived from an EMBL/GenBank/DDBJ whole genome shotgun (WGS) entry which is preliminary data.</text>
</comment>
<organism evidence="1 2">
    <name type="scientific">Mycena metata</name>
    <dbReference type="NCBI Taxonomy" id="1033252"/>
    <lineage>
        <taxon>Eukaryota</taxon>
        <taxon>Fungi</taxon>
        <taxon>Dikarya</taxon>
        <taxon>Basidiomycota</taxon>
        <taxon>Agaricomycotina</taxon>
        <taxon>Agaricomycetes</taxon>
        <taxon>Agaricomycetidae</taxon>
        <taxon>Agaricales</taxon>
        <taxon>Marasmiineae</taxon>
        <taxon>Mycenaceae</taxon>
        <taxon>Mycena</taxon>
    </lineage>
</organism>
<accession>A0AAD7JCL2</accession>
<sequence length="230" mass="25778">MEVLLADLTDIDPVTRAAFRSLYQDNTELLRERRELRQANFLLVQANDALLLRVGAYCRSSSASLPPEILLKIFRDALPPPWLLAGAESLPSVLDILAIDSRMKLSLIGVCKSWNRVATELLYERVALHRITQLAVFVRALEDQVGLGALVRHLDIHSFVPRGYFRFFETATQRVLELCPRLIHIGFSPPCSIPDLPCSFPVMSSSLPRIQPFCTALRDSSLPHPACCQS</sequence>
<reference evidence="1" key="1">
    <citation type="submission" date="2023-03" db="EMBL/GenBank/DDBJ databases">
        <title>Massive genome expansion in bonnet fungi (Mycena s.s.) driven by repeated elements and novel gene families across ecological guilds.</title>
        <authorList>
            <consortium name="Lawrence Berkeley National Laboratory"/>
            <person name="Harder C.B."/>
            <person name="Miyauchi S."/>
            <person name="Viragh M."/>
            <person name="Kuo A."/>
            <person name="Thoen E."/>
            <person name="Andreopoulos B."/>
            <person name="Lu D."/>
            <person name="Skrede I."/>
            <person name="Drula E."/>
            <person name="Henrissat B."/>
            <person name="Morin E."/>
            <person name="Kohler A."/>
            <person name="Barry K."/>
            <person name="LaButti K."/>
            <person name="Morin E."/>
            <person name="Salamov A."/>
            <person name="Lipzen A."/>
            <person name="Mereny Z."/>
            <person name="Hegedus B."/>
            <person name="Baldrian P."/>
            <person name="Stursova M."/>
            <person name="Weitz H."/>
            <person name="Taylor A."/>
            <person name="Grigoriev I.V."/>
            <person name="Nagy L.G."/>
            <person name="Martin F."/>
            <person name="Kauserud H."/>
        </authorList>
    </citation>
    <scope>NUCLEOTIDE SEQUENCE</scope>
    <source>
        <strain evidence="1">CBHHK182m</strain>
    </source>
</reference>
<protein>
    <recommendedName>
        <fullName evidence="3">F-box domain-containing protein</fullName>
    </recommendedName>
</protein>
<evidence type="ECO:0000313" key="1">
    <source>
        <dbReference type="EMBL" id="KAJ7761051.1"/>
    </source>
</evidence>
<gene>
    <name evidence="1" type="ORF">B0H16DRAFT_558601</name>
</gene>
<evidence type="ECO:0000313" key="2">
    <source>
        <dbReference type="Proteomes" id="UP001215598"/>
    </source>
</evidence>
<dbReference type="AlphaFoldDB" id="A0AAD7JCL2"/>
<name>A0AAD7JCL2_9AGAR</name>
<dbReference type="EMBL" id="JARKIB010000036">
    <property type="protein sequence ID" value="KAJ7761051.1"/>
    <property type="molecule type" value="Genomic_DNA"/>
</dbReference>
<evidence type="ECO:0008006" key="3">
    <source>
        <dbReference type="Google" id="ProtNLM"/>
    </source>
</evidence>